<keyword evidence="4" id="KW-0812">Transmembrane</keyword>
<protein>
    <recommendedName>
        <fullName evidence="12">Regulator of SigE</fullName>
    </recommendedName>
</protein>
<dbReference type="RefSeq" id="WP_063365409.1">
    <property type="nucleotide sequence ID" value="NZ_AQHB01000028.1"/>
</dbReference>
<feature type="domain" description="Anti sigma-E protein RseA N-terminal" evidence="8">
    <location>
        <begin position="23"/>
        <end position="86"/>
    </location>
</feature>
<evidence type="ECO:0000256" key="5">
    <source>
        <dbReference type="ARBA" id="ARBA00022989"/>
    </source>
</evidence>
<evidence type="ECO:0000313" key="11">
    <source>
        <dbReference type="Proteomes" id="UP000076643"/>
    </source>
</evidence>
<evidence type="ECO:0000259" key="9">
    <source>
        <dbReference type="Pfam" id="PF03873"/>
    </source>
</evidence>
<gene>
    <name evidence="10" type="ORF">N475_02825</name>
</gene>
<dbReference type="STRING" id="43657.S4054249_15655"/>
<evidence type="ECO:0000256" key="2">
    <source>
        <dbReference type="ARBA" id="ARBA00005837"/>
    </source>
</evidence>
<feature type="region of interest" description="Disordered" evidence="7">
    <location>
        <begin position="181"/>
        <end position="200"/>
    </location>
</feature>
<evidence type="ECO:0000256" key="4">
    <source>
        <dbReference type="ARBA" id="ARBA00022692"/>
    </source>
</evidence>
<dbReference type="Pfam" id="PF03873">
    <property type="entry name" value="RseA_C"/>
    <property type="match status" value="1"/>
</dbReference>
<dbReference type="Pfam" id="PF03872">
    <property type="entry name" value="RseA_N"/>
    <property type="match status" value="1"/>
</dbReference>
<evidence type="ECO:0000256" key="7">
    <source>
        <dbReference type="SAM" id="MobiDB-lite"/>
    </source>
</evidence>
<accession>A0A161XWW5</accession>
<dbReference type="InterPro" id="IPR052383">
    <property type="entry name" value="Anti-sigma-E_RseA-like"/>
</dbReference>
<evidence type="ECO:0000256" key="1">
    <source>
        <dbReference type="ARBA" id="ARBA00004162"/>
    </source>
</evidence>
<sequence length="200" mass="21954">MTQSKFNVSNEEVTSEILDGECALNGRNQAHLDAQKFAHYALIGDVMRQKEQTTPCIDITSSVAAALADEPVYNMTDTATEKQKEDNKVVQMSFWRRPISQVAIAASVALCTVVGVNNFMPQNSVDTHSPVLQSTPLTGSVAPVSFSSEQPALQSAEQGLRELQKQRIGALVLEHQRQTRMAHALSQNTAQAEKDQQEEK</sequence>
<reference evidence="10 11" key="1">
    <citation type="submission" date="2013-07" db="EMBL/GenBank/DDBJ databases">
        <title>Comparative Genomic and Metabolomic Analysis of Twelve Strains of Pseudoalteromonas luteoviolacea.</title>
        <authorList>
            <person name="Vynne N.G."/>
            <person name="Mansson M."/>
            <person name="Gram L."/>
        </authorList>
    </citation>
    <scope>NUCLEOTIDE SEQUENCE [LARGE SCALE GENOMIC DNA]</scope>
    <source>
        <strain evidence="10 11">DSM 6061</strain>
    </source>
</reference>
<dbReference type="PANTHER" id="PTHR38104">
    <property type="match status" value="1"/>
</dbReference>
<dbReference type="GO" id="GO:0005886">
    <property type="term" value="C:plasma membrane"/>
    <property type="evidence" value="ECO:0007669"/>
    <property type="project" value="UniProtKB-SubCell"/>
</dbReference>
<evidence type="ECO:0000313" key="10">
    <source>
        <dbReference type="EMBL" id="KZN37767.1"/>
    </source>
</evidence>
<evidence type="ECO:0000256" key="6">
    <source>
        <dbReference type="ARBA" id="ARBA00023136"/>
    </source>
</evidence>
<organism evidence="10 11">
    <name type="scientific">Pseudoalteromonas luteoviolacea DSM 6061</name>
    <dbReference type="NCBI Taxonomy" id="1365250"/>
    <lineage>
        <taxon>Bacteria</taxon>
        <taxon>Pseudomonadati</taxon>
        <taxon>Pseudomonadota</taxon>
        <taxon>Gammaproteobacteria</taxon>
        <taxon>Alteromonadales</taxon>
        <taxon>Pseudoalteromonadaceae</taxon>
        <taxon>Pseudoalteromonas</taxon>
    </lineage>
</organism>
<keyword evidence="6" id="KW-0472">Membrane</keyword>
<feature type="domain" description="Anti sigma-E protein RseA C-terminal" evidence="9">
    <location>
        <begin position="129"/>
        <end position="181"/>
    </location>
</feature>
<dbReference type="InterPro" id="IPR036147">
    <property type="entry name" value="Anti-sigma_E_RseA_N_sf"/>
</dbReference>
<dbReference type="InterPro" id="IPR005573">
    <property type="entry name" value="Anti-sigma_E_RseA_C"/>
</dbReference>
<keyword evidence="3" id="KW-1003">Cell membrane</keyword>
<comment type="similarity">
    <text evidence="2">Belongs to the RseA family.</text>
</comment>
<dbReference type="GO" id="GO:0016989">
    <property type="term" value="F:sigma factor antagonist activity"/>
    <property type="evidence" value="ECO:0007669"/>
    <property type="project" value="InterPro"/>
</dbReference>
<evidence type="ECO:0000256" key="3">
    <source>
        <dbReference type="ARBA" id="ARBA00022475"/>
    </source>
</evidence>
<comment type="subcellular location">
    <subcellularLocation>
        <location evidence="1">Cell membrane</location>
        <topology evidence="1">Single-pass membrane protein</topology>
    </subcellularLocation>
</comment>
<dbReference type="InterPro" id="IPR005572">
    <property type="entry name" value="Anti-sigma_E_RseA_N"/>
</dbReference>
<evidence type="ECO:0008006" key="12">
    <source>
        <dbReference type="Google" id="ProtNLM"/>
    </source>
</evidence>
<keyword evidence="5" id="KW-1133">Transmembrane helix</keyword>
<dbReference type="Proteomes" id="UP000076643">
    <property type="component" value="Unassembled WGS sequence"/>
</dbReference>
<dbReference type="Gene3D" id="1.10.10.880">
    <property type="entry name" value="Anti sigma-E protein RseA, N-terminal domain"/>
    <property type="match status" value="1"/>
</dbReference>
<dbReference type="PATRIC" id="fig|1365250.3.peg.2788"/>
<proteinExistence type="inferred from homology"/>
<dbReference type="PANTHER" id="PTHR38104:SF1">
    <property type="entry name" value="ANTI-SIGMA-E FACTOR RSEA"/>
    <property type="match status" value="1"/>
</dbReference>
<comment type="caution">
    <text evidence="10">The sequence shown here is derived from an EMBL/GenBank/DDBJ whole genome shotgun (WGS) entry which is preliminary data.</text>
</comment>
<dbReference type="SUPFAM" id="SSF89069">
    <property type="entry name" value="N-terminal, cytoplasmic domain of anti-sigmaE factor RseA"/>
    <property type="match status" value="1"/>
</dbReference>
<dbReference type="EMBL" id="AUYB01000103">
    <property type="protein sequence ID" value="KZN37767.1"/>
    <property type="molecule type" value="Genomic_DNA"/>
</dbReference>
<evidence type="ECO:0000259" key="8">
    <source>
        <dbReference type="Pfam" id="PF03872"/>
    </source>
</evidence>
<keyword evidence="11" id="KW-1185">Reference proteome</keyword>
<name>A0A161XWW5_9GAMM</name>
<dbReference type="AlphaFoldDB" id="A0A161XWW5"/>